<dbReference type="AlphaFoldDB" id="A0A5C7FX67"/>
<dbReference type="RefSeq" id="WP_147935011.1">
    <property type="nucleotide sequence ID" value="NZ_VPFD01000012.1"/>
</dbReference>
<keyword evidence="2" id="KW-0732">Signal</keyword>
<evidence type="ECO:0008006" key="5">
    <source>
        <dbReference type="Google" id="ProtNLM"/>
    </source>
</evidence>
<reference evidence="3 4" key="1">
    <citation type="submission" date="2019-08" db="EMBL/GenBank/DDBJ databases">
        <title>Massilia golmudensis sp. nov., isolated from sand in the Qinghai-Tibetan Plateau.</title>
        <authorList>
            <person name="Zhang B."/>
        </authorList>
    </citation>
    <scope>NUCLEOTIDE SEQUENCE [LARGE SCALE GENOMIC DNA]</scope>
    <source>
        <strain evidence="3 4">GEM5</strain>
    </source>
</reference>
<feature type="signal peptide" evidence="2">
    <location>
        <begin position="1"/>
        <end position="29"/>
    </location>
</feature>
<keyword evidence="4" id="KW-1185">Reference proteome</keyword>
<sequence>MIKRAPGSFTRVAMSCAMLLCISPAFVQAQAIDAPRYVNAQGVEVIQGRRAARPAPTAGVGSEDGNASGPVSRALAIPKSAEPARATAAGYQIAAGEQQQRDRDRLSILEQEMHAENVALESKIRVLQDPAMRAKLDAEQFKRLQETTLAHEKNIRALHSEIARVKKNR</sequence>
<feature type="region of interest" description="Disordered" evidence="1">
    <location>
        <begin position="50"/>
        <end position="73"/>
    </location>
</feature>
<organism evidence="3 4">
    <name type="scientific">Massilia arenae</name>
    <dbReference type="NCBI Taxonomy" id="2603288"/>
    <lineage>
        <taxon>Bacteria</taxon>
        <taxon>Pseudomonadati</taxon>
        <taxon>Pseudomonadota</taxon>
        <taxon>Betaproteobacteria</taxon>
        <taxon>Burkholderiales</taxon>
        <taxon>Oxalobacteraceae</taxon>
        <taxon>Telluria group</taxon>
        <taxon>Massilia</taxon>
    </lineage>
</organism>
<evidence type="ECO:0000256" key="1">
    <source>
        <dbReference type="SAM" id="MobiDB-lite"/>
    </source>
</evidence>
<evidence type="ECO:0000313" key="4">
    <source>
        <dbReference type="Proteomes" id="UP000321413"/>
    </source>
</evidence>
<evidence type="ECO:0000256" key="2">
    <source>
        <dbReference type="SAM" id="SignalP"/>
    </source>
</evidence>
<dbReference type="Proteomes" id="UP000321413">
    <property type="component" value="Unassembled WGS sequence"/>
</dbReference>
<feature type="chain" id="PRO_5022903606" description="DUF4124 domain-containing protein" evidence="2">
    <location>
        <begin position="30"/>
        <end position="169"/>
    </location>
</feature>
<gene>
    <name evidence="3" type="ORF">FVD38_11920</name>
</gene>
<name>A0A5C7FX67_9BURK</name>
<proteinExistence type="predicted"/>
<dbReference type="EMBL" id="VPFD01000012">
    <property type="protein sequence ID" value="TXF99526.1"/>
    <property type="molecule type" value="Genomic_DNA"/>
</dbReference>
<accession>A0A5C7FX67</accession>
<comment type="caution">
    <text evidence="3">The sequence shown here is derived from an EMBL/GenBank/DDBJ whole genome shotgun (WGS) entry which is preliminary data.</text>
</comment>
<protein>
    <recommendedName>
        <fullName evidence="5">DUF4124 domain-containing protein</fullName>
    </recommendedName>
</protein>
<evidence type="ECO:0000313" key="3">
    <source>
        <dbReference type="EMBL" id="TXF99526.1"/>
    </source>
</evidence>